<dbReference type="InterPro" id="IPR013155">
    <property type="entry name" value="M/V/L/I-tRNA-synth_anticd-bd"/>
</dbReference>
<comment type="similarity">
    <text evidence="1 9 10">Belongs to the class-I aminoacyl-tRNA synthetase family.</text>
</comment>
<keyword evidence="5 9" id="KW-0067">ATP-binding</keyword>
<dbReference type="FunFam" id="3.40.50.620:FF:000003">
    <property type="entry name" value="Leucine--tRNA ligase"/>
    <property type="match status" value="1"/>
</dbReference>
<feature type="short sequence motif" description="'KMSKS' region" evidence="9">
    <location>
        <begin position="711"/>
        <end position="715"/>
    </location>
</feature>
<dbReference type="PRINTS" id="PR00985">
    <property type="entry name" value="TRNASYNTHLEU"/>
</dbReference>
<dbReference type="Gene3D" id="1.10.730.10">
    <property type="entry name" value="Isoleucyl-tRNA Synthetase, Domain 1"/>
    <property type="match status" value="2"/>
</dbReference>
<dbReference type="FunFam" id="3.40.50.620:FF:000056">
    <property type="entry name" value="Leucine--tRNA ligase"/>
    <property type="match status" value="1"/>
</dbReference>
<evidence type="ECO:0000256" key="2">
    <source>
        <dbReference type="ARBA" id="ARBA00022490"/>
    </source>
</evidence>
<proteinExistence type="inferred from homology"/>
<evidence type="ECO:0000259" key="13">
    <source>
        <dbReference type="Pfam" id="PF09334"/>
    </source>
</evidence>
<comment type="subcellular location">
    <subcellularLocation>
        <location evidence="9">Cytoplasm</location>
    </subcellularLocation>
</comment>
<dbReference type="EMBL" id="PGTM01000143">
    <property type="protein sequence ID" value="PJF35531.1"/>
    <property type="molecule type" value="Genomic_DNA"/>
</dbReference>
<keyword evidence="6 9" id="KW-0648">Protein biosynthesis</keyword>
<dbReference type="PANTHER" id="PTHR43740">
    <property type="entry name" value="LEUCYL-TRNA SYNTHETASE"/>
    <property type="match status" value="1"/>
</dbReference>
<dbReference type="Gene3D" id="3.40.50.620">
    <property type="entry name" value="HUPs"/>
    <property type="match status" value="2"/>
</dbReference>
<evidence type="ECO:0000256" key="8">
    <source>
        <dbReference type="ARBA" id="ARBA00047469"/>
    </source>
</evidence>
<dbReference type="FunFam" id="1.10.730.10:FF:000002">
    <property type="entry name" value="Leucine--tRNA ligase"/>
    <property type="match status" value="1"/>
</dbReference>
<comment type="caution">
    <text evidence="15">The sequence shown here is derived from an EMBL/GenBank/DDBJ whole genome shotgun (WGS) entry which is preliminary data.</text>
</comment>
<dbReference type="SUPFAM" id="SSF50677">
    <property type="entry name" value="ValRS/IleRS/LeuRS editing domain"/>
    <property type="match status" value="1"/>
</dbReference>
<reference evidence="15 16" key="1">
    <citation type="submission" date="2017-11" db="EMBL/GenBank/DDBJ databases">
        <title>Evolution of Phototrophy in the Chloroflexi Phylum Driven by Horizontal Gene Transfer.</title>
        <authorList>
            <person name="Ward L.M."/>
            <person name="Hemp J."/>
            <person name="Shih P.M."/>
            <person name="Mcglynn S.E."/>
            <person name="Fischer W."/>
        </authorList>
    </citation>
    <scope>NUCLEOTIDE SEQUENCE [LARGE SCALE GENOMIC DNA]</scope>
    <source>
        <strain evidence="15">JP3_13</strain>
    </source>
</reference>
<dbReference type="InterPro" id="IPR002302">
    <property type="entry name" value="Leu-tRNA-ligase"/>
</dbReference>
<evidence type="ECO:0000259" key="11">
    <source>
        <dbReference type="Pfam" id="PF00133"/>
    </source>
</evidence>
<evidence type="ECO:0000256" key="7">
    <source>
        <dbReference type="ARBA" id="ARBA00023146"/>
    </source>
</evidence>
<dbReference type="InterPro" id="IPR002300">
    <property type="entry name" value="aa-tRNA-synth_Ia"/>
</dbReference>
<dbReference type="GO" id="GO:0006429">
    <property type="term" value="P:leucyl-tRNA aminoacylation"/>
    <property type="evidence" value="ECO:0007669"/>
    <property type="project" value="UniProtKB-UniRule"/>
</dbReference>
<dbReference type="EC" id="6.1.1.4" evidence="9"/>
<dbReference type="CDD" id="cd07958">
    <property type="entry name" value="Anticodon_Ia_Leu_BEm"/>
    <property type="match status" value="1"/>
</dbReference>
<evidence type="ECO:0000256" key="6">
    <source>
        <dbReference type="ARBA" id="ARBA00022917"/>
    </source>
</evidence>
<dbReference type="NCBIfam" id="TIGR00396">
    <property type="entry name" value="leuS_bact"/>
    <property type="match status" value="1"/>
</dbReference>
<evidence type="ECO:0000256" key="4">
    <source>
        <dbReference type="ARBA" id="ARBA00022741"/>
    </source>
</evidence>
<dbReference type="GO" id="GO:0005829">
    <property type="term" value="C:cytosol"/>
    <property type="evidence" value="ECO:0007669"/>
    <property type="project" value="TreeGrafter"/>
</dbReference>
<dbReference type="AlphaFoldDB" id="A0A2M8PD97"/>
<evidence type="ECO:0000256" key="1">
    <source>
        <dbReference type="ARBA" id="ARBA00005594"/>
    </source>
</evidence>
<keyword evidence="2 9" id="KW-0963">Cytoplasm</keyword>
<evidence type="ECO:0000256" key="10">
    <source>
        <dbReference type="RuleBase" id="RU363039"/>
    </source>
</evidence>
<comment type="catalytic activity">
    <reaction evidence="8 9">
        <text>tRNA(Leu) + L-leucine + ATP = L-leucyl-tRNA(Leu) + AMP + diphosphate</text>
        <dbReference type="Rhea" id="RHEA:11688"/>
        <dbReference type="Rhea" id="RHEA-COMP:9613"/>
        <dbReference type="Rhea" id="RHEA-COMP:9622"/>
        <dbReference type="ChEBI" id="CHEBI:30616"/>
        <dbReference type="ChEBI" id="CHEBI:33019"/>
        <dbReference type="ChEBI" id="CHEBI:57427"/>
        <dbReference type="ChEBI" id="CHEBI:78442"/>
        <dbReference type="ChEBI" id="CHEBI:78494"/>
        <dbReference type="ChEBI" id="CHEBI:456215"/>
        <dbReference type="EC" id="6.1.1.4"/>
    </reaction>
</comment>
<dbReference type="GO" id="GO:0002161">
    <property type="term" value="F:aminoacyl-tRNA deacylase activity"/>
    <property type="evidence" value="ECO:0007669"/>
    <property type="project" value="InterPro"/>
</dbReference>
<evidence type="ECO:0000313" key="15">
    <source>
        <dbReference type="EMBL" id="PJF35531.1"/>
    </source>
</evidence>
<feature type="short sequence motif" description="'HIGH' region" evidence="9">
    <location>
        <begin position="42"/>
        <end position="52"/>
    </location>
</feature>
<gene>
    <name evidence="9" type="primary">leuS</name>
    <name evidence="15" type="ORF">CUN49_10115</name>
</gene>
<feature type="domain" description="Aminoacyl-tRNA synthetase class Ia" evidence="11">
    <location>
        <begin position="710"/>
        <end position="739"/>
    </location>
</feature>
<feature type="binding site" evidence="9">
    <location>
        <position position="714"/>
    </location>
    <ligand>
        <name>ATP</name>
        <dbReference type="ChEBI" id="CHEBI:30616"/>
    </ligand>
</feature>
<evidence type="ECO:0000256" key="5">
    <source>
        <dbReference type="ARBA" id="ARBA00022840"/>
    </source>
</evidence>
<dbReference type="InterPro" id="IPR014729">
    <property type="entry name" value="Rossmann-like_a/b/a_fold"/>
</dbReference>
<dbReference type="HAMAP" id="MF_00049_B">
    <property type="entry name" value="Leu_tRNA_synth_B"/>
    <property type="match status" value="1"/>
</dbReference>
<dbReference type="Proteomes" id="UP000229681">
    <property type="component" value="Unassembled WGS sequence"/>
</dbReference>
<feature type="domain" description="Methionyl/Leucyl tRNA synthetase" evidence="13">
    <location>
        <begin position="39"/>
        <end position="203"/>
    </location>
</feature>
<dbReference type="Pfam" id="PF09334">
    <property type="entry name" value="tRNA-synt_1g"/>
    <property type="match status" value="1"/>
</dbReference>
<keyword evidence="4 9" id="KW-0547">Nucleotide-binding</keyword>
<dbReference type="InterPro" id="IPR009008">
    <property type="entry name" value="Val/Leu/Ile-tRNA-synth_edit"/>
</dbReference>
<dbReference type="Pfam" id="PF00133">
    <property type="entry name" value="tRNA-synt_1"/>
    <property type="match status" value="1"/>
</dbReference>
<keyword evidence="3 9" id="KW-0436">Ligase</keyword>
<sequence>MSEKYVPQEIEPKWQARWEADGLYRSRIDHSRPKHYALTMLPYPSGDLHIGHWYAMAPSDARARYMRMRGYNVLFPMGFDAFGLPAENAAIKNRTHPKVWTYANIERMRKQLRSMGAIFDWEREVVSSDPEYYRWTQWFFLKFYENGLAYRQRASVDFCPNCNTTLAREQVWGEDRHCERCGTPVIKKELEQWFFRITNYAEELLQHPEGWPEKVKLMQTNWIGRSEGAQVTFHTEQGDPLPVFTTRPDTLWGATFMVLAPEHPLVMKVTTPEQRSAVEAYIAQTQRQSEIERTAADKEKTGVFTGGYAINPVNQERIPIWIADYVLITYGSGAIMAVPAHDERDFAFARQFGLPVRVVIQPEGERLEGERLAEAFVGDGVMVNSAHFDGTPTAGREAINRVIEWLEAQGIGKRAVTYRLRDWLISRQRYWGAPIPIIYCPTCGIVPVPEDQLPVLLPEDVEFMPTGQSPLKYHPAFLNTTCPRCGSQAQRETDTMDTFMCSSWYQLRYLSPHYDKAPFDPDEAAYWLPVDQYTGGIEHATMHLMYTRFFTKAMRDCGIYKEAASRRDPKLPPIDHEPMLALYNQGMILGEPMEGSYIAAFGAWQAETLHVHKVVVLDEAAAKAMQEAEHTANTLLGSVSEMERAFGMAEGEARMNTAIGEIIKRNENVIVIERFDGSQVTLEVTAETQVVDRAGNSVPIESLRYRLGAEKMSKSKGNVVAPDQLVAQYGADAVRGYLMFAFRWESGGPWDSQGIQGVVRWLNDVWAVVTDSPPVPGAADERAVRALRRKVHQVIHRVGEGLETFSFNTAVAALMELKNTLMAARKTPVCGTPAWQEAIRTLLLLMAPFTPHIAEELWQRIGEPYSIHNQPFPAYDPEVAKEEEITLVVSVNGKLRARLQAPAGLSESEAVALALAAPEVQKHINGGAIKKVIYVAERGMLNLVI</sequence>
<dbReference type="InterPro" id="IPR025709">
    <property type="entry name" value="Leu_tRNA-synth_edit"/>
</dbReference>
<evidence type="ECO:0000259" key="12">
    <source>
        <dbReference type="Pfam" id="PF08264"/>
    </source>
</evidence>
<evidence type="ECO:0000259" key="14">
    <source>
        <dbReference type="Pfam" id="PF13603"/>
    </source>
</evidence>
<dbReference type="SUPFAM" id="SSF52374">
    <property type="entry name" value="Nucleotidylyl transferase"/>
    <property type="match status" value="1"/>
</dbReference>
<evidence type="ECO:0000256" key="9">
    <source>
        <dbReference type="HAMAP-Rule" id="MF_00049"/>
    </source>
</evidence>
<dbReference type="SUPFAM" id="SSF47323">
    <property type="entry name" value="Anticodon-binding domain of a subclass of class I aminoacyl-tRNA synthetases"/>
    <property type="match status" value="1"/>
</dbReference>
<feature type="domain" description="Leucyl-tRNA synthetase editing" evidence="14">
    <location>
        <begin position="221"/>
        <end position="406"/>
    </location>
</feature>
<protein>
    <recommendedName>
        <fullName evidence="9">Leucine--tRNA ligase</fullName>
        <ecNumber evidence="9">6.1.1.4</ecNumber>
    </recommendedName>
    <alternativeName>
        <fullName evidence="9">Leucyl-tRNA synthetase</fullName>
        <shortName evidence="9">LeuRS</shortName>
    </alternativeName>
</protein>
<evidence type="ECO:0000313" key="16">
    <source>
        <dbReference type="Proteomes" id="UP000229681"/>
    </source>
</evidence>
<dbReference type="Pfam" id="PF13603">
    <property type="entry name" value="tRNA-synt_1_2"/>
    <property type="match status" value="1"/>
</dbReference>
<accession>A0A2M8PD97</accession>
<dbReference type="InterPro" id="IPR015413">
    <property type="entry name" value="Methionyl/Leucyl_tRNA_Synth"/>
</dbReference>
<keyword evidence="7 9" id="KW-0030">Aminoacyl-tRNA synthetase</keyword>
<dbReference type="InterPro" id="IPR009080">
    <property type="entry name" value="tRNAsynth_Ia_anticodon-bd"/>
</dbReference>
<evidence type="ECO:0000256" key="3">
    <source>
        <dbReference type="ARBA" id="ARBA00022598"/>
    </source>
</evidence>
<dbReference type="GO" id="GO:0005524">
    <property type="term" value="F:ATP binding"/>
    <property type="evidence" value="ECO:0007669"/>
    <property type="project" value="UniProtKB-UniRule"/>
</dbReference>
<dbReference type="PANTHER" id="PTHR43740:SF2">
    <property type="entry name" value="LEUCINE--TRNA LIGASE, MITOCHONDRIAL"/>
    <property type="match status" value="1"/>
</dbReference>
<feature type="domain" description="Methionyl/Valyl/Leucyl/Isoleucyl-tRNA synthetase anticodon-binding" evidence="12">
    <location>
        <begin position="785"/>
        <end position="908"/>
    </location>
</feature>
<dbReference type="CDD" id="cd00812">
    <property type="entry name" value="LeuRS_core"/>
    <property type="match status" value="1"/>
</dbReference>
<dbReference type="GO" id="GO:0004823">
    <property type="term" value="F:leucine-tRNA ligase activity"/>
    <property type="evidence" value="ECO:0007669"/>
    <property type="project" value="UniProtKB-UniRule"/>
</dbReference>
<name>A0A2M8PD97_9CHLR</name>
<dbReference type="Pfam" id="PF08264">
    <property type="entry name" value="Anticodon_1"/>
    <property type="match status" value="1"/>
</dbReference>
<organism evidence="15 16">
    <name type="scientific">Candidatus Thermofonsia Clade 1 bacterium</name>
    <dbReference type="NCBI Taxonomy" id="2364210"/>
    <lineage>
        <taxon>Bacteria</taxon>
        <taxon>Bacillati</taxon>
        <taxon>Chloroflexota</taxon>
        <taxon>Candidatus Thermofontia</taxon>
        <taxon>Candidatus Thermofonsia Clade 1</taxon>
    </lineage>
</organism>